<dbReference type="Proteomes" id="UP000606786">
    <property type="component" value="Unassembled WGS sequence"/>
</dbReference>
<protein>
    <submittedName>
        <fullName evidence="2">(Mediterranean fruit fly) hypothetical protein</fullName>
    </submittedName>
</protein>
<evidence type="ECO:0000313" key="2">
    <source>
        <dbReference type="EMBL" id="CAD7014241.1"/>
    </source>
</evidence>
<name>A0A811VGP7_CERCA</name>
<feature type="non-terminal residue" evidence="2">
    <location>
        <position position="1"/>
    </location>
</feature>
<reference evidence="2" key="1">
    <citation type="submission" date="2020-11" db="EMBL/GenBank/DDBJ databases">
        <authorList>
            <person name="Whitehead M."/>
        </authorList>
    </citation>
    <scope>NUCLEOTIDE SEQUENCE</scope>
    <source>
        <strain evidence="2">EGII</strain>
    </source>
</reference>
<comment type="caution">
    <text evidence="2">The sequence shown here is derived from an EMBL/GenBank/DDBJ whole genome shotgun (WGS) entry which is preliminary data.</text>
</comment>
<organism evidence="2 3">
    <name type="scientific">Ceratitis capitata</name>
    <name type="common">Mediterranean fruit fly</name>
    <name type="synonym">Tephritis capitata</name>
    <dbReference type="NCBI Taxonomy" id="7213"/>
    <lineage>
        <taxon>Eukaryota</taxon>
        <taxon>Metazoa</taxon>
        <taxon>Ecdysozoa</taxon>
        <taxon>Arthropoda</taxon>
        <taxon>Hexapoda</taxon>
        <taxon>Insecta</taxon>
        <taxon>Pterygota</taxon>
        <taxon>Neoptera</taxon>
        <taxon>Endopterygota</taxon>
        <taxon>Diptera</taxon>
        <taxon>Brachycera</taxon>
        <taxon>Muscomorpha</taxon>
        <taxon>Tephritoidea</taxon>
        <taxon>Tephritidae</taxon>
        <taxon>Ceratitis</taxon>
        <taxon>Ceratitis</taxon>
    </lineage>
</organism>
<feature type="signal peptide" evidence="1">
    <location>
        <begin position="1"/>
        <end position="20"/>
    </location>
</feature>
<keyword evidence="1" id="KW-0732">Signal</keyword>
<evidence type="ECO:0000256" key="1">
    <source>
        <dbReference type="SAM" id="SignalP"/>
    </source>
</evidence>
<accession>A0A811VGP7</accession>
<dbReference type="EMBL" id="CAJHJT010000056">
    <property type="protein sequence ID" value="CAD7014241.1"/>
    <property type="molecule type" value="Genomic_DNA"/>
</dbReference>
<dbReference type="AlphaFoldDB" id="A0A811VGP7"/>
<feature type="chain" id="PRO_5032701640" evidence="1">
    <location>
        <begin position="21"/>
        <end position="57"/>
    </location>
</feature>
<gene>
    <name evidence="2" type="ORF">CCAP1982_LOCUS22244</name>
</gene>
<keyword evidence="3" id="KW-1185">Reference proteome</keyword>
<proteinExistence type="predicted"/>
<sequence length="57" mass="6237">AVTSWRASVLTVCTVAFAASEVMTLSKPKTMLTQLILNILISNGLYNFSTKEKNLCD</sequence>
<evidence type="ECO:0000313" key="3">
    <source>
        <dbReference type="Proteomes" id="UP000606786"/>
    </source>
</evidence>